<dbReference type="AlphaFoldDB" id="A0A137P4N5"/>
<protein>
    <recommendedName>
        <fullName evidence="1">CRAL-TRIO domain-containing protein</fullName>
    </recommendedName>
</protein>
<dbReference type="GO" id="GO:0008526">
    <property type="term" value="F:phosphatidylinositol transfer activity"/>
    <property type="evidence" value="ECO:0007669"/>
    <property type="project" value="EnsemblFungi"/>
</dbReference>
<dbReference type="PROSITE" id="PS50191">
    <property type="entry name" value="CRAL_TRIO"/>
    <property type="match status" value="1"/>
</dbReference>
<accession>A0A137P4N5</accession>
<dbReference type="Gene3D" id="1.10.8.20">
    <property type="entry name" value="N-terminal domain of phosphatidylinositol transfer protein sec14p"/>
    <property type="match status" value="1"/>
</dbReference>
<gene>
    <name evidence="2" type="ORF">CONCODRAFT_79047</name>
</gene>
<dbReference type="Pfam" id="PF03765">
    <property type="entry name" value="CRAL_TRIO_N"/>
    <property type="match status" value="1"/>
</dbReference>
<evidence type="ECO:0000313" key="2">
    <source>
        <dbReference type="EMBL" id="KXN69978.1"/>
    </source>
</evidence>
<dbReference type="OrthoDB" id="1434354at2759"/>
<dbReference type="GO" id="GO:0006892">
    <property type="term" value="P:post-Golgi vesicle-mediated transport"/>
    <property type="evidence" value="ECO:0007669"/>
    <property type="project" value="EnsemblFungi"/>
</dbReference>
<organism evidence="2 3">
    <name type="scientific">Conidiobolus coronatus (strain ATCC 28846 / CBS 209.66 / NRRL 28638)</name>
    <name type="common">Delacroixia coronata</name>
    <dbReference type="NCBI Taxonomy" id="796925"/>
    <lineage>
        <taxon>Eukaryota</taxon>
        <taxon>Fungi</taxon>
        <taxon>Fungi incertae sedis</taxon>
        <taxon>Zoopagomycota</taxon>
        <taxon>Entomophthoromycotina</taxon>
        <taxon>Entomophthoromycetes</taxon>
        <taxon>Entomophthorales</taxon>
        <taxon>Ancylistaceae</taxon>
        <taxon>Conidiobolus</taxon>
    </lineage>
</organism>
<dbReference type="GO" id="GO:0120010">
    <property type="term" value="P:intermembrane phospholipid transfer"/>
    <property type="evidence" value="ECO:0007669"/>
    <property type="project" value="EnsemblFungi"/>
</dbReference>
<dbReference type="PANTHER" id="PTHR45657:SF1">
    <property type="entry name" value="CRAL-TRIO DOMAIN-CONTAINING PROTEIN YKL091C-RELATED"/>
    <property type="match status" value="1"/>
</dbReference>
<dbReference type="InterPro" id="IPR001251">
    <property type="entry name" value="CRAL-TRIO_dom"/>
</dbReference>
<dbReference type="EMBL" id="KQ964516">
    <property type="protein sequence ID" value="KXN69978.1"/>
    <property type="molecule type" value="Genomic_DNA"/>
</dbReference>
<evidence type="ECO:0000259" key="1">
    <source>
        <dbReference type="PROSITE" id="PS50191"/>
    </source>
</evidence>
<feature type="domain" description="CRAL-TRIO" evidence="1">
    <location>
        <begin position="88"/>
        <end position="274"/>
    </location>
</feature>
<dbReference type="InterPro" id="IPR011074">
    <property type="entry name" value="CRAL/TRIO_N_dom"/>
</dbReference>
<dbReference type="GO" id="GO:0120019">
    <property type="term" value="F:phosphatidylcholine transfer activity"/>
    <property type="evidence" value="ECO:0007669"/>
    <property type="project" value="EnsemblFungi"/>
</dbReference>
<name>A0A137P4N5_CONC2</name>
<dbReference type="SUPFAM" id="SSF52087">
    <property type="entry name" value="CRAL/TRIO domain"/>
    <property type="match status" value="1"/>
</dbReference>
<dbReference type="STRING" id="796925.A0A137P4N5"/>
<reference evidence="2 3" key="1">
    <citation type="journal article" date="2015" name="Genome Biol. Evol.">
        <title>Phylogenomic analyses indicate that early fungi evolved digesting cell walls of algal ancestors of land plants.</title>
        <authorList>
            <person name="Chang Y."/>
            <person name="Wang S."/>
            <person name="Sekimoto S."/>
            <person name="Aerts A.L."/>
            <person name="Choi C."/>
            <person name="Clum A."/>
            <person name="LaButti K.M."/>
            <person name="Lindquist E.A."/>
            <person name="Yee Ngan C."/>
            <person name="Ohm R.A."/>
            <person name="Salamov A.A."/>
            <person name="Grigoriev I.V."/>
            <person name="Spatafora J.W."/>
            <person name="Berbee M.L."/>
        </authorList>
    </citation>
    <scope>NUCLEOTIDE SEQUENCE [LARGE SCALE GENOMIC DNA]</scope>
    <source>
        <strain evidence="2 3">NRRL 28638</strain>
    </source>
</reference>
<dbReference type="GO" id="GO:0005634">
    <property type="term" value="C:nucleus"/>
    <property type="evidence" value="ECO:0007669"/>
    <property type="project" value="EnsemblFungi"/>
</dbReference>
<dbReference type="CDD" id="cd00170">
    <property type="entry name" value="SEC14"/>
    <property type="match status" value="1"/>
</dbReference>
<proteinExistence type="predicted"/>
<dbReference type="InterPro" id="IPR036865">
    <property type="entry name" value="CRAL-TRIO_dom_sf"/>
</dbReference>
<dbReference type="SMART" id="SM00516">
    <property type="entry name" value="SEC14"/>
    <property type="match status" value="1"/>
</dbReference>
<keyword evidence="3" id="KW-1185">Reference proteome</keyword>
<dbReference type="GO" id="GO:0051286">
    <property type="term" value="C:cell tip"/>
    <property type="evidence" value="ECO:0007669"/>
    <property type="project" value="EnsemblFungi"/>
</dbReference>
<dbReference type="SUPFAM" id="SSF46938">
    <property type="entry name" value="CRAL/TRIO N-terminal domain"/>
    <property type="match status" value="1"/>
</dbReference>
<evidence type="ECO:0000313" key="3">
    <source>
        <dbReference type="Proteomes" id="UP000070444"/>
    </source>
</evidence>
<dbReference type="InterPro" id="IPR051026">
    <property type="entry name" value="PI/PC_transfer"/>
</dbReference>
<dbReference type="SMART" id="SM01100">
    <property type="entry name" value="CRAL_TRIO_N"/>
    <property type="match status" value="1"/>
</dbReference>
<dbReference type="Proteomes" id="UP000070444">
    <property type="component" value="Unassembled WGS sequence"/>
</dbReference>
<dbReference type="InterPro" id="IPR036273">
    <property type="entry name" value="CRAL/TRIO_N_dom_sf"/>
</dbReference>
<dbReference type="PANTHER" id="PTHR45657">
    <property type="entry name" value="CRAL-TRIO DOMAIN-CONTAINING PROTEIN YKL091C-RELATED"/>
    <property type="match status" value="1"/>
</dbReference>
<dbReference type="GO" id="GO:0032153">
    <property type="term" value="C:cell division site"/>
    <property type="evidence" value="ECO:0007669"/>
    <property type="project" value="EnsemblFungi"/>
</dbReference>
<dbReference type="OMA" id="WAFSTVW"/>
<dbReference type="Pfam" id="PF00650">
    <property type="entry name" value="CRAL_TRIO"/>
    <property type="match status" value="1"/>
</dbReference>
<sequence>MSSPLMKVGTGRVGTLTPEQETILSQFKAKLQETGYWNEERHDDHMLLRFLRARKFILEDAYTMIKNYEDWRKEIDLENLVRTFQIPHADDVAKLYPRFYHNIDKQARPIYIEQLGKVNLPALTNLLGEEGATAADKQQQTLDIMLKHFAVGYENLLNGRFPACSKVAGKHVDQCFTILDIKDVGLGQISTVLPFIKATSKIAQDYYPEMMGKMFIINAPFLFRGTWSLVKGFLDPVTQSKINILGGSYQKELLAEIEASHLPKSYGGTCECANGCDMSDVGPWPRQSVNTPNFAETTLQENQESS</sequence>
<dbReference type="Gene3D" id="3.40.525.10">
    <property type="entry name" value="CRAL-TRIO lipid binding domain"/>
    <property type="match status" value="1"/>
</dbReference>